<dbReference type="InParanoid" id="A0A5F9C8I3"/>
<sequence length="172" mass="19821">MGRGAGCLVPARWLLEDLFIRARAWCWGTWLSTSGLWRLGCEQSQRRAGRFRAERTPWPVVATSAAPGWHCASARQPAPLFSEPAGERVVFKDGPFNGTTGKEDLWSLESAFQEKTESWRVTVREMNTSQDFRQTMSKKFPFILEVYYKSIEQSGMYGIREQDQEKWFNSKN</sequence>
<dbReference type="PANTHER" id="PTHR38001:SF1">
    <property type="entry name" value="PROTEIN CEBPZOS"/>
    <property type="match status" value="1"/>
</dbReference>
<organism evidence="1 2">
    <name type="scientific">Oryctolagus cuniculus</name>
    <name type="common">Rabbit</name>
    <dbReference type="NCBI Taxonomy" id="9986"/>
    <lineage>
        <taxon>Eukaryota</taxon>
        <taxon>Metazoa</taxon>
        <taxon>Chordata</taxon>
        <taxon>Craniata</taxon>
        <taxon>Vertebrata</taxon>
        <taxon>Euteleostomi</taxon>
        <taxon>Mammalia</taxon>
        <taxon>Eutheria</taxon>
        <taxon>Euarchontoglires</taxon>
        <taxon>Glires</taxon>
        <taxon>Lagomorpha</taxon>
        <taxon>Leporidae</taxon>
        <taxon>Oryctolagus</taxon>
    </lineage>
</organism>
<dbReference type="InterPro" id="IPR037764">
    <property type="entry name" value="CEBPZOS"/>
</dbReference>
<dbReference type="Bgee" id="ENSOCUG00000029893">
    <property type="expression patterns" value="Expressed in heart and 16 other cell types or tissues"/>
</dbReference>
<dbReference type="GeneTree" id="ENSGT00970000194344"/>
<reference evidence="1" key="2">
    <citation type="submission" date="2025-08" db="UniProtKB">
        <authorList>
            <consortium name="Ensembl"/>
        </authorList>
    </citation>
    <scope>IDENTIFICATION</scope>
    <source>
        <strain evidence="1">Thorbecke</strain>
    </source>
</reference>
<proteinExistence type="predicted"/>
<protein>
    <submittedName>
        <fullName evidence="1">Uncharacterized protein</fullName>
    </submittedName>
</protein>
<evidence type="ECO:0000313" key="2">
    <source>
        <dbReference type="Proteomes" id="UP000001811"/>
    </source>
</evidence>
<evidence type="ECO:0000313" key="1">
    <source>
        <dbReference type="Ensembl" id="ENSOCUP00000029350.1"/>
    </source>
</evidence>
<dbReference type="PaxDb" id="9986-ENSOCUP00000020135"/>
<dbReference type="PANTHER" id="PTHR38001">
    <property type="entry name" value="PROTEIN CEBPZOS"/>
    <property type="match status" value="1"/>
</dbReference>
<keyword evidence="2" id="KW-1185">Reference proteome</keyword>
<reference evidence="1" key="3">
    <citation type="submission" date="2025-09" db="UniProtKB">
        <authorList>
            <consortium name="Ensembl"/>
        </authorList>
    </citation>
    <scope>IDENTIFICATION</scope>
    <source>
        <strain evidence="1">Thorbecke</strain>
    </source>
</reference>
<name>A0A5F9C8I3_RABIT</name>
<dbReference type="AlphaFoldDB" id="A0A5F9C8I3"/>
<dbReference type="Proteomes" id="UP000001811">
    <property type="component" value="Chromosome 2"/>
</dbReference>
<dbReference type="EMBL" id="AAGW02005955">
    <property type="status" value="NOT_ANNOTATED_CDS"/>
    <property type="molecule type" value="Genomic_DNA"/>
</dbReference>
<dbReference type="Ensembl" id="ENSOCUT00000053733.1">
    <property type="protein sequence ID" value="ENSOCUP00000029350.1"/>
    <property type="gene ID" value="ENSOCUG00000029893.1"/>
</dbReference>
<accession>A0A5F9C8I3</accession>
<reference evidence="1 2" key="1">
    <citation type="journal article" date="2011" name="Nature">
        <title>A high-resolution map of human evolutionary constraint using 29 mammals.</title>
        <authorList>
            <person name="Lindblad-Toh K."/>
            <person name="Garber M."/>
            <person name="Zuk O."/>
            <person name="Lin M.F."/>
            <person name="Parker B.J."/>
            <person name="Washietl S."/>
            <person name="Kheradpour P."/>
            <person name="Ernst J."/>
            <person name="Jordan G."/>
            <person name="Mauceli E."/>
            <person name="Ward L.D."/>
            <person name="Lowe C.B."/>
            <person name="Holloway A.K."/>
            <person name="Clamp M."/>
            <person name="Gnerre S."/>
            <person name="Alfoldi J."/>
            <person name="Beal K."/>
            <person name="Chang J."/>
            <person name="Clawson H."/>
            <person name="Cuff J."/>
            <person name="Di Palma F."/>
            <person name="Fitzgerald S."/>
            <person name="Flicek P."/>
            <person name="Guttman M."/>
            <person name="Hubisz M.J."/>
            <person name="Jaffe D.B."/>
            <person name="Jungreis I."/>
            <person name="Kent W.J."/>
            <person name="Kostka D."/>
            <person name="Lara M."/>
            <person name="Martins A.L."/>
            <person name="Massingham T."/>
            <person name="Moltke I."/>
            <person name="Raney B.J."/>
            <person name="Rasmussen M.D."/>
            <person name="Robinson J."/>
            <person name="Stark A."/>
            <person name="Vilella A.J."/>
            <person name="Wen J."/>
            <person name="Xie X."/>
            <person name="Zody M.C."/>
            <person name="Baldwin J."/>
            <person name="Bloom T."/>
            <person name="Chin C.W."/>
            <person name="Heiman D."/>
            <person name="Nicol R."/>
            <person name="Nusbaum C."/>
            <person name="Young S."/>
            <person name="Wilkinson J."/>
            <person name="Worley K.C."/>
            <person name="Kovar C.L."/>
            <person name="Muzny D.M."/>
            <person name="Gibbs R.A."/>
            <person name="Cree A."/>
            <person name="Dihn H.H."/>
            <person name="Fowler G."/>
            <person name="Jhangiani S."/>
            <person name="Joshi V."/>
            <person name="Lee S."/>
            <person name="Lewis L.R."/>
            <person name="Nazareth L.V."/>
            <person name="Okwuonu G."/>
            <person name="Santibanez J."/>
            <person name="Warren W.C."/>
            <person name="Mardis E.R."/>
            <person name="Weinstock G.M."/>
            <person name="Wilson R.K."/>
            <person name="Delehaunty K."/>
            <person name="Dooling D."/>
            <person name="Fronik C."/>
            <person name="Fulton L."/>
            <person name="Fulton B."/>
            <person name="Graves T."/>
            <person name="Minx P."/>
            <person name="Sodergren E."/>
            <person name="Birney E."/>
            <person name="Margulies E.H."/>
            <person name="Herrero J."/>
            <person name="Green E.D."/>
            <person name="Haussler D."/>
            <person name="Siepel A."/>
            <person name="Goldman N."/>
            <person name="Pollard K.S."/>
            <person name="Pedersen J.S."/>
            <person name="Lander E.S."/>
            <person name="Kellis M."/>
        </authorList>
    </citation>
    <scope>NUCLEOTIDE SEQUENCE [LARGE SCALE GENOMIC DNA]</scope>
    <source>
        <strain evidence="1 2">Thorbecke inbred</strain>
    </source>
</reference>